<keyword evidence="5" id="KW-0997">Cell inner membrane</keyword>
<dbReference type="Gene3D" id="1.10.3720.10">
    <property type="entry name" value="MetI-like"/>
    <property type="match status" value="1"/>
</dbReference>
<dbReference type="FunFam" id="1.10.3720.10:FF:000002">
    <property type="entry name" value="D-methionine ABC transporter permease MetI"/>
    <property type="match status" value="1"/>
</dbReference>
<comment type="subcellular location">
    <subcellularLocation>
        <location evidence="1">Cell inner membrane</location>
        <topology evidence="1">Multi-pass membrane protein</topology>
    </subcellularLocation>
    <subcellularLocation>
        <location evidence="11">Cell membrane</location>
        <topology evidence="11">Multi-pass membrane protein</topology>
    </subcellularLocation>
</comment>
<dbReference type="KEGG" id="cnt:JT31_18335"/>
<dbReference type="InterPro" id="IPR000515">
    <property type="entry name" value="MetI-like"/>
</dbReference>
<evidence type="ECO:0000256" key="10">
    <source>
        <dbReference type="ARBA" id="ARBA00040727"/>
    </source>
</evidence>
<evidence type="ECO:0000259" key="12">
    <source>
        <dbReference type="PROSITE" id="PS50928"/>
    </source>
</evidence>
<evidence type="ECO:0000313" key="14">
    <source>
        <dbReference type="Proteomes" id="UP000029481"/>
    </source>
</evidence>
<evidence type="ECO:0000256" key="9">
    <source>
        <dbReference type="ARBA" id="ARBA00037265"/>
    </source>
</evidence>
<dbReference type="GO" id="GO:0005886">
    <property type="term" value="C:plasma membrane"/>
    <property type="evidence" value="ECO:0007669"/>
    <property type="project" value="UniProtKB-SubCell"/>
</dbReference>
<evidence type="ECO:0000256" key="4">
    <source>
        <dbReference type="ARBA" id="ARBA00022475"/>
    </source>
</evidence>
<dbReference type="EMBL" id="CP009451">
    <property type="protein sequence ID" value="AIR06499.1"/>
    <property type="molecule type" value="Genomic_DNA"/>
</dbReference>
<feature type="transmembrane region" description="Helical" evidence="11">
    <location>
        <begin position="86"/>
        <end position="106"/>
    </location>
</feature>
<keyword evidence="7 11" id="KW-1133">Transmembrane helix</keyword>
<keyword evidence="6 11" id="KW-0812">Transmembrane</keyword>
<dbReference type="InterPro" id="IPR035906">
    <property type="entry name" value="MetI-like_sf"/>
</dbReference>
<dbReference type="Proteomes" id="UP000029481">
    <property type="component" value="Chromosome"/>
</dbReference>
<evidence type="ECO:0000256" key="1">
    <source>
        <dbReference type="ARBA" id="ARBA00004429"/>
    </source>
</evidence>
<feature type="transmembrane region" description="Helical" evidence="11">
    <location>
        <begin position="51"/>
        <end position="74"/>
    </location>
</feature>
<evidence type="ECO:0000256" key="2">
    <source>
        <dbReference type="ARBA" id="ARBA00007069"/>
    </source>
</evidence>
<dbReference type="RefSeq" id="WP_038480284.1">
    <property type="nucleotide sequence ID" value="NZ_CP009451.1"/>
</dbReference>
<organism evidence="13 14">
    <name type="scientific">Cedecea neteri</name>
    <dbReference type="NCBI Taxonomy" id="158822"/>
    <lineage>
        <taxon>Bacteria</taxon>
        <taxon>Pseudomonadati</taxon>
        <taxon>Pseudomonadota</taxon>
        <taxon>Gammaproteobacteria</taxon>
        <taxon>Enterobacterales</taxon>
        <taxon>Enterobacteriaceae</taxon>
        <taxon>Cedecea</taxon>
    </lineage>
</organism>
<reference evidence="13 14" key="1">
    <citation type="submission" date="2014-09" db="EMBL/GenBank/DDBJ databases">
        <title>Cedecea neteri SSMD04 Genome Sequencing.</title>
        <authorList>
            <person name="Tan J.-Y."/>
        </authorList>
    </citation>
    <scope>NUCLEOTIDE SEQUENCE [LARGE SCALE GENOMIC DNA]</scope>
    <source>
        <strain evidence="13 14">SSMD04</strain>
    </source>
</reference>
<evidence type="ECO:0000256" key="7">
    <source>
        <dbReference type="ARBA" id="ARBA00022989"/>
    </source>
</evidence>
<keyword evidence="4" id="KW-1003">Cell membrane</keyword>
<name>A0A089Q7R0_9ENTR</name>
<evidence type="ECO:0000256" key="8">
    <source>
        <dbReference type="ARBA" id="ARBA00023136"/>
    </source>
</evidence>
<feature type="transmembrane region" description="Helical" evidence="11">
    <location>
        <begin position="20"/>
        <end position="39"/>
    </location>
</feature>
<keyword evidence="3 11" id="KW-0813">Transport</keyword>
<dbReference type="AlphaFoldDB" id="A0A089Q7R0"/>
<gene>
    <name evidence="13" type="ORF">JT31_18335</name>
</gene>
<dbReference type="CDD" id="cd06261">
    <property type="entry name" value="TM_PBP2"/>
    <property type="match status" value="1"/>
</dbReference>
<keyword evidence="14" id="KW-1185">Reference proteome</keyword>
<accession>A0A089Q7R0</accession>
<evidence type="ECO:0000256" key="3">
    <source>
        <dbReference type="ARBA" id="ARBA00022448"/>
    </source>
</evidence>
<dbReference type="InterPro" id="IPR051322">
    <property type="entry name" value="AA_ABC_Transporter_Permease"/>
</dbReference>
<evidence type="ECO:0000313" key="13">
    <source>
        <dbReference type="EMBL" id="AIR06499.1"/>
    </source>
</evidence>
<dbReference type="PROSITE" id="PS50928">
    <property type="entry name" value="ABC_TM1"/>
    <property type="match status" value="1"/>
</dbReference>
<feature type="domain" description="ABC transmembrane type-1" evidence="12">
    <location>
        <begin position="12"/>
        <end position="206"/>
    </location>
</feature>
<comment type="similarity">
    <text evidence="2">Belongs to the binding-protein-dependent transport system permease family. CysTW subfamily.</text>
</comment>
<dbReference type="SUPFAM" id="SSF161098">
    <property type="entry name" value="MetI-like"/>
    <property type="match status" value="1"/>
</dbReference>
<feature type="transmembrane region" description="Helical" evidence="11">
    <location>
        <begin position="187"/>
        <end position="210"/>
    </location>
</feature>
<keyword evidence="8 11" id="KW-0472">Membrane</keyword>
<dbReference type="Pfam" id="PF00528">
    <property type="entry name" value="BPD_transp_1"/>
    <property type="match status" value="1"/>
</dbReference>
<proteinExistence type="inferred from homology"/>
<comment type="function">
    <text evidence="9">Part of the binding-protein-dependent transport system for D-methionine and the toxic methionine analog alpha-methyl-methionine. Probably responsible for the translocation of the substrate across the membrane.</text>
</comment>
<dbReference type="GO" id="GO:0048473">
    <property type="term" value="P:D-methionine transmembrane transport"/>
    <property type="evidence" value="ECO:0007669"/>
    <property type="project" value="TreeGrafter"/>
</dbReference>
<feature type="transmembrane region" description="Helical" evidence="11">
    <location>
        <begin position="145"/>
        <end position="167"/>
    </location>
</feature>
<evidence type="ECO:0000256" key="5">
    <source>
        <dbReference type="ARBA" id="ARBA00022519"/>
    </source>
</evidence>
<evidence type="ECO:0000256" key="6">
    <source>
        <dbReference type="ARBA" id="ARBA00022692"/>
    </source>
</evidence>
<sequence length="219" mass="23472">MDDLVADLTIAFGETFQMLGISTLLAIIGGLPLGFLIFVTDRNLFWQNRALNIFSSVVVNIVRSVPFVILLVLLLPLTQFLLGNTIGPIAASVPLSVAAIAFYARLVDGALREVDKGIIEAAEAFGASPMRIICTVLLPEASAGLLRGLTITLVSLIGYSAMAGIVGGGGVGDLAIRFGYYRYETQVMVVTVVALIVLVQIVQMFGDYLAKRADKRDRH</sequence>
<protein>
    <recommendedName>
        <fullName evidence="10">D-methionine transport system permease protein MetI</fullName>
    </recommendedName>
</protein>
<dbReference type="PANTHER" id="PTHR30450">
    <property type="entry name" value="ABC TRANSPORTER PERMEASE"/>
    <property type="match status" value="1"/>
</dbReference>
<evidence type="ECO:0000256" key="11">
    <source>
        <dbReference type="RuleBase" id="RU363032"/>
    </source>
</evidence>
<dbReference type="OrthoDB" id="9793490at2"/>
<dbReference type="PANTHER" id="PTHR30450:SF1">
    <property type="entry name" value="D-METHIONINE TRANSPORT SYSTEM PERMEASE PROTEIN METI-RELATED"/>
    <property type="match status" value="1"/>
</dbReference>